<comment type="similarity">
    <text evidence="2">Belongs to the FHIPEP (flagella/HR/invasion proteins export pore) family.</text>
</comment>
<dbReference type="GeneID" id="64074145"/>
<evidence type="ECO:0000313" key="8">
    <source>
        <dbReference type="EMBL" id="PSX38924.1"/>
    </source>
</evidence>
<dbReference type="Proteomes" id="UP000240728">
    <property type="component" value="Unassembled WGS sequence"/>
</dbReference>
<dbReference type="InterPro" id="IPR042196">
    <property type="entry name" value="FHIPEP_4"/>
</dbReference>
<dbReference type="Gene3D" id="1.10.8.540">
    <property type="entry name" value="FHIPEP family, domain 3"/>
    <property type="match status" value="1"/>
</dbReference>
<evidence type="ECO:0000256" key="4">
    <source>
        <dbReference type="ARBA" id="ARBA00022692"/>
    </source>
</evidence>
<evidence type="ECO:0000256" key="1">
    <source>
        <dbReference type="ARBA" id="ARBA00004651"/>
    </source>
</evidence>
<evidence type="ECO:0000256" key="2">
    <source>
        <dbReference type="ARBA" id="ARBA00008835"/>
    </source>
</evidence>
<dbReference type="RefSeq" id="WP_052957442.1">
    <property type="nucleotide sequence ID" value="NZ_JAUZMX010000003.1"/>
</dbReference>
<feature type="transmembrane region" description="Helical" evidence="7">
    <location>
        <begin position="42"/>
        <end position="64"/>
    </location>
</feature>
<dbReference type="PANTHER" id="PTHR30161:SF1">
    <property type="entry name" value="FLAGELLAR BIOSYNTHESIS PROTEIN FLHA-RELATED"/>
    <property type="match status" value="1"/>
</dbReference>
<proteinExistence type="inferred from homology"/>
<keyword evidence="9" id="KW-1185">Reference proteome</keyword>
<comment type="caution">
    <text evidence="8">The sequence shown here is derived from an EMBL/GenBank/DDBJ whole genome shotgun (WGS) entry which is preliminary data.</text>
</comment>
<dbReference type="PIRSF" id="PIRSF005419">
    <property type="entry name" value="FlhA"/>
    <property type="match status" value="1"/>
</dbReference>
<evidence type="ECO:0000256" key="7">
    <source>
        <dbReference type="SAM" id="Phobius"/>
    </source>
</evidence>
<dbReference type="Gene3D" id="3.40.50.12790">
    <property type="entry name" value="FHIPEP family, domain 4"/>
    <property type="match status" value="1"/>
</dbReference>
<dbReference type="GO" id="GO:0005886">
    <property type="term" value="C:plasma membrane"/>
    <property type="evidence" value="ECO:0007669"/>
    <property type="project" value="UniProtKB-SubCell"/>
</dbReference>
<feature type="transmembrane region" description="Helical" evidence="7">
    <location>
        <begin position="251"/>
        <end position="271"/>
    </location>
</feature>
<dbReference type="InterPro" id="IPR001712">
    <property type="entry name" value="T3SS_FHIPEP"/>
</dbReference>
<keyword evidence="8" id="KW-0282">Flagellum</keyword>
<dbReference type="AlphaFoldDB" id="A0AAX0YRK4"/>
<feature type="transmembrane region" description="Helical" evidence="7">
    <location>
        <begin position="292"/>
        <end position="325"/>
    </location>
</feature>
<keyword evidence="5 7" id="KW-1133">Transmembrane helix</keyword>
<feature type="transmembrane region" description="Helical" evidence="7">
    <location>
        <begin position="210"/>
        <end position="231"/>
    </location>
</feature>
<dbReference type="GO" id="GO:0044780">
    <property type="term" value="P:bacterial-type flagellum assembly"/>
    <property type="evidence" value="ECO:0007669"/>
    <property type="project" value="TreeGrafter"/>
</dbReference>
<evidence type="ECO:0000256" key="5">
    <source>
        <dbReference type="ARBA" id="ARBA00022989"/>
    </source>
</evidence>
<keyword evidence="3" id="KW-1003">Cell membrane</keyword>
<keyword evidence="6 7" id="KW-0472">Membrane</keyword>
<evidence type="ECO:0000256" key="6">
    <source>
        <dbReference type="ARBA" id="ARBA00023136"/>
    </source>
</evidence>
<evidence type="ECO:0000313" key="9">
    <source>
        <dbReference type="Proteomes" id="UP000240728"/>
    </source>
</evidence>
<evidence type="ECO:0000256" key="3">
    <source>
        <dbReference type="ARBA" id="ARBA00022475"/>
    </source>
</evidence>
<dbReference type="GO" id="GO:0009306">
    <property type="term" value="P:protein secretion"/>
    <property type="evidence" value="ECO:0007669"/>
    <property type="project" value="InterPro"/>
</dbReference>
<keyword evidence="8" id="KW-0966">Cell projection</keyword>
<dbReference type="EMBL" id="PYOZ01000030">
    <property type="protein sequence ID" value="PSX38924.1"/>
    <property type="molecule type" value="Genomic_DNA"/>
</dbReference>
<dbReference type="InterPro" id="IPR042194">
    <property type="entry name" value="FHIPEP_1"/>
</dbReference>
<dbReference type="Gene3D" id="3.40.30.60">
    <property type="entry name" value="FHIPEP family, domain 1"/>
    <property type="match status" value="1"/>
</dbReference>
<dbReference type="InterPro" id="IPR042193">
    <property type="entry name" value="FHIPEP_3"/>
</dbReference>
<reference evidence="8 9" key="1">
    <citation type="submission" date="2018-01" db="EMBL/GenBank/DDBJ databases">
        <title>Whole genome sequencing of Histamine producing bacteria.</title>
        <authorList>
            <person name="Butler K."/>
        </authorList>
    </citation>
    <scope>NUCLEOTIDE SEQUENCE [LARGE SCALE GENOMIC DNA]</scope>
    <source>
        <strain evidence="8 9">A1-4</strain>
    </source>
</reference>
<dbReference type="PANTHER" id="PTHR30161">
    <property type="entry name" value="FLAGELLAR EXPORT PROTEIN, MEMBRANE FLHA SUBUNIT-RELATED"/>
    <property type="match status" value="1"/>
</dbReference>
<feature type="transmembrane region" description="Helical" evidence="7">
    <location>
        <begin position="76"/>
        <end position="97"/>
    </location>
</feature>
<gene>
    <name evidence="8" type="ORF">C0W53_22215</name>
</gene>
<keyword evidence="4 7" id="KW-0812">Transmembrane</keyword>
<accession>A0AAX0YRK4</accession>
<sequence>MADSQYSLTPKDRLKIILGNASGAPLFLLVLLSMIAVPLPAIVLDMFFTVNIALSIMILMICVYSKRPADFSIFPTVLLSATLLRLGLNVASTRLILTSGHSGGGGAGQVIESFGEFVIGGNFAVGVVVFLILIIINFMVVTKGSERISEVNARFTLDSLPGKQMAIDAELNSGSITSEEAAIKREILSTESEFHGSMDGASKFVKGDAIAGLIILAINLVGGICIGVVQHGLPFSEALKTFSLLSIGDGLVAQIPALILSTATAIIISRSSGSQDLSEMIGSQMLMDNKVIYISGSILIIIGLVPGMPTIAFCGIGSAICIYAYYNQQGVKELTVPTAKLVMSDNEFSPAVDVLENVDGSALENIEQKELTLDDITPPEPIEICIGMRLVPLLDAENGAELIEQVTGVRKHLSQEMGVLIKGILIRDVYDMDSESYEIRIRGIVRGEGKVKPSMQIAIDMGGSRGAIDGIPTQDPVYGLPAYWIDEDNASQARLQGYEVSDPATVIITHLSQIMHDYMHVLLFHEDVAQIVDHMSKQSPKLIEELIPKSLTISRLLDVLRNLLREGISIQDINTILETLALHAPSGINTAELTTLVRKAMIEHIIYKLTGSIKYISVMTVNHELQALLMESINNDGRIIINGPKLADLLLVSHKECQAMISNGLAPIMVVADQLRLPLIKLLKPQIPEINILGFNELPTNIKFDIVAEIK</sequence>
<organism evidence="8 9">
    <name type="scientific">Photobacterium kishitanii</name>
    <dbReference type="NCBI Taxonomy" id="318456"/>
    <lineage>
        <taxon>Bacteria</taxon>
        <taxon>Pseudomonadati</taxon>
        <taxon>Pseudomonadota</taxon>
        <taxon>Gammaproteobacteria</taxon>
        <taxon>Vibrionales</taxon>
        <taxon>Vibrionaceae</taxon>
        <taxon>Photobacterium</taxon>
    </lineage>
</organism>
<dbReference type="Pfam" id="PF00771">
    <property type="entry name" value="FHIPEP"/>
    <property type="match status" value="1"/>
</dbReference>
<keyword evidence="8" id="KW-0969">Cilium</keyword>
<feature type="transmembrane region" description="Helical" evidence="7">
    <location>
        <begin position="16"/>
        <end position="36"/>
    </location>
</feature>
<protein>
    <submittedName>
        <fullName evidence="8">Flagellar biosynthesis protein FlhA</fullName>
    </submittedName>
</protein>
<name>A0AAX0YRK4_9GAMM</name>
<comment type="subcellular location">
    <subcellularLocation>
        <location evidence="1">Cell membrane</location>
        <topology evidence="1">Multi-pass membrane protein</topology>
    </subcellularLocation>
</comment>
<dbReference type="PRINTS" id="PR00949">
    <property type="entry name" value="TYPE3IMAPROT"/>
</dbReference>
<feature type="transmembrane region" description="Helical" evidence="7">
    <location>
        <begin position="117"/>
        <end position="140"/>
    </location>
</feature>